<feature type="domain" description="AB hydrolase-1" evidence="3">
    <location>
        <begin position="61"/>
        <end position="210"/>
    </location>
</feature>
<comment type="similarity">
    <text evidence="1">Belongs to the peptidase S33 family.</text>
</comment>
<accession>A0ABY5L3N1</accession>
<evidence type="ECO:0000256" key="2">
    <source>
        <dbReference type="ARBA" id="ARBA00022801"/>
    </source>
</evidence>
<dbReference type="PANTHER" id="PTHR43248">
    <property type="entry name" value="2-SUCCINYL-6-HYDROXY-2,4-CYCLOHEXADIENE-1-CARBOXYLATE SYNTHASE"/>
    <property type="match status" value="1"/>
</dbReference>
<sequence length="443" mass="48683">MASSTDFLGGDAGHEYRIPGLVVRDHRVSVPVDWSAPERFGSIEVFAREIVDPAKAGDDLPLLLFLQGGPGGQGPRPLGGGWWATALRTHRVVLLDQRGTGRSSRVDGRAITAFDDPRQAADYLACFRADAIVADAEHLRSTVYGGRRWATLGQSYGGFLTLAYLSRHPEALTCCYVTGGLPGITATAEDVYRATYPRQASRNAEFARRYPADVATLGRLADRLSAEDVRLPNGDRFTPERLQMLGMPLGMSTGADALHWQLDTVFADDATAEPSDAFLAAVAHETGFDANPLYAVLQEAIYHQGHREPGWAGQAEHERWPSFAADARPLQLTGEFVYPWMYQQIRALRPFQAVAEELAARTEWPWLYDVERLAANEVPVAAVQYYDDPYVDLGLALGAADQVGSTQVWITNEYLHDGLRVAGDVILPRLMDLAADRWTVTGR</sequence>
<dbReference type="EMBL" id="CP101988">
    <property type="protein sequence ID" value="UUI75188.1"/>
    <property type="molecule type" value="Genomic_DNA"/>
</dbReference>
<organism evidence="4 5">
    <name type="scientific">Cellulomonas chengniuliangii</name>
    <dbReference type="NCBI Taxonomy" id="2968084"/>
    <lineage>
        <taxon>Bacteria</taxon>
        <taxon>Bacillati</taxon>
        <taxon>Actinomycetota</taxon>
        <taxon>Actinomycetes</taxon>
        <taxon>Micrococcales</taxon>
        <taxon>Cellulomonadaceae</taxon>
        <taxon>Cellulomonas</taxon>
    </lineage>
</organism>
<evidence type="ECO:0000259" key="3">
    <source>
        <dbReference type="Pfam" id="PF00561"/>
    </source>
</evidence>
<dbReference type="InterPro" id="IPR002410">
    <property type="entry name" value="Peptidase_S33"/>
</dbReference>
<dbReference type="Pfam" id="PF00561">
    <property type="entry name" value="Abhydrolase_1"/>
    <property type="match status" value="1"/>
</dbReference>
<dbReference type="SUPFAM" id="SSF53474">
    <property type="entry name" value="alpha/beta-Hydrolases"/>
    <property type="match status" value="1"/>
</dbReference>
<evidence type="ECO:0000313" key="4">
    <source>
        <dbReference type="EMBL" id="UUI75188.1"/>
    </source>
</evidence>
<reference evidence="4 5" key="1">
    <citation type="submission" date="2022-07" db="EMBL/GenBank/DDBJ databases">
        <title>Novel species in genus cellulomonas.</title>
        <authorList>
            <person name="Ye L."/>
        </authorList>
    </citation>
    <scope>NUCLEOTIDE SEQUENCE [LARGE SCALE GENOMIC DNA]</scope>
    <source>
        <strain evidence="5">zg-Y338</strain>
    </source>
</reference>
<dbReference type="Proteomes" id="UP001316189">
    <property type="component" value="Chromosome"/>
</dbReference>
<proteinExistence type="inferred from homology"/>
<dbReference type="RefSeq" id="WP_227569918.1">
    <property type="nucleotide sequence ID" value="NZ_CP101988.1"/>
</dbReference>
<evidence type="ECO:0000256" key="1">
    <source>
        <dbReference type="ARBA" id="ARBA00010088"/>
    </source>
</evidence>
<protein>
    <submittedName>
        <fullName evidence="4">Alpha/beta hydrolase</fullName>
    </submittedName>
</protein>
<keyword evidence="5" id="KW-1185">Reference proteome</keyword>
<name>A0ABY5L3N1_9CELL</name>
<dbReference type="InterPro" id="IPR000073">
    <property type="entry name" value="AB_hydrolase_1"/>
</dbReference>
<dbReference type="Gene3D" id="3.40.50.1820">
    <property type="entry name" value="alpha/beta hydrolase"/>
    <property type="match status" value="1"/>
</dbReference>
<dbReference type="PANTHER" id="PTHR43248:SF2">
    <property type="entry name" value="PROLYL AMINOPEPTIDASE"/>
    <property type="match status" value="1"/>
</dbReference>
<evidence type="ECO:0000313" key="5">
    <source>
        <dbReference type="Proteomes" id="UP001316189"/>
    </source>
</evidence>
<gene>
    <name evidence="4" type="ORF">NP064_15695</name>
</gene>
<keyword evidence="2 4" id="KW-0378">Hydrolase</keyword>
<dbReference type="InterPro" id="IPR051601">
    <property type="entry name" value="Serine_prot/Carboxylest_S33"/>
</dbReference>
<dbReference type="PRINTS" id="PR00793">
    <property type="entry name" value="PROAMNOPTASE"/>
</dbReference>
<dbReference type="InterPro" id="IPR029058">
    <property type="entry name" value="AB_hydrolase_fold"/>
</dbReference>
<dbReference type="GO" id="GO:0016787">
    <property type="term" value="F:hydrolase activity"/>
    <property type="evidence" value="ECO:0007669"/>
    <property type="project" value="UniProtKB-KW"/>
</dbReference>